<evidence type="ECO:0000259" key="1">
    <source>
        <dbReference type="PROSITE" id="PS50943"/>
    </source>
</evidence>
<dbReference type="PROSITE" id="PS50943">
    <property type="entry name" value="HTH_CROC1"/>
    <property type="match status" value="1"/>
</dbReference>
<gene>
    <name evidence="2" type="ORF">DFE_1845</name>
</gene>
<dbReference type="CDD" id="cd00093">
    <property type="entry name" value="HTH_XRE"/>
    <property type="match status" value="1"/>
</dbReference>
<dbReference type="InterPro" id="IPR001387">
    <property type="entry name" value="Cro/C1-type_HTH"/>
</dbReference>
<evidence type="ECO:0000313" key="2">
    <source>
        <dbReference type="EMBL" id="BBD08571.1"/>
    </source>
</evidence>
<dbReference type="Gene3D" id="1.10.260.40">
    <property type="entry name" value="lambda repressor-like DNA-binding domains"/>
    <property type="match status" value="1"/>
</dbReference>
<dbReference type="OrthoDB" id="3623330at2"/>
<dbReference type="InterPro" id="IPR010982">
    <property type="entry name" value="Lambda_DNA-bd_dom_sf"/>
</dbReference>
<evidence type="ECO:0000313" key="3">
    <source>
        <dbReference type="Proteomes" id="UP000269883"/>
    </source>
</evidence>
<proteinExistence type="predicted"/>
<dbReference type="GO" id="GO:0003677">
    <property type="term" value="F:DNA binding"/>
    <property type="evidence" value="ECO:0007669"/>
    <property type="project" value="InterPro"/>
</dbReference>
<sequence>MTIEGNHDELWVLLDRHLHKALRGGESQDSLARKIGVSQNSISCWLKGERRGHVRLLSILKIIQALDIDPAEVFEILFAKDSLSGIERLRHERDQAVNALDRVRRALDQDPE</sequence>
<feature type="domain" description="HTH cro/C1-type" evidence="1">
    <location>
        <begin position="27"/>
        <end position="73"/>
    </location>
</feature>
<name>A0A2Z6AZ71_9BACT</name>
<dbReference type="Proteomes" id="UP000269883">
    <property type="component" value="Chromosome"/>
</dbReference>
<organism evidence="2 3">
    <name type="scientific">Desulfovibrio ferrophilus</name>
    <dbReference type="NCBI Taxonomy" id="241368"/>
    <lineage>
        <taxon>Bacteria</taxon>
        <taxon>Pseudomonadati</taxon>
        <taxon>Thermodesulfobacteriota</taxon>
        <taxon>Desulfovibrionia</taxon>
        <taxon>Desulfovibrionales</taxon>
        <taxon>Desulfovibrionaceae</taxon>
        <taxon>Desulfovibrio</taxon>
    </lineage>
</organism>
<keyword evidence="3" id="KW-1185">Reference proteome</keyword>
<dbReference type="EMBL" id="AP017378">
    <property type="protein sequence ID" value="BBD08571.1"/>
    <property type="molecule type" value="Genomic_DNA"/>
</dbReference>
<dbReference type="SUPFAM" id="SSF47413">
    <property type="entry name" value="lambda repressor-like DNA-binding domains"/>
    <property type="match status" value="1"/>
</dbReference>
<dbReference type="Pfam" id="PF01381">
    <property type="entry name" value="HTH_3"/>
    <property type="match status" value="1"/>
</dbReference>
<protein>
    <submittedName>
        <fullName evidence="2">Predicted transcriptional regulator</fullName>
    </submittedName>
</protein>
<accession>A0A2Z6AZ71</accession>
<dbReference type="RefSeq" id="WP_126378770.1">
    <property type="nucleotide sequence ID" value="NZ_AP017378.1"/>
</dbReference>
<reference evidence="2 3" key="1">
    <citation type="journal article" date="2018" name="Sci. Adv.">
        <title>Multi-heme cytochromes provide a pathway for survival in energy-limited environments.</title>
        <authorList>
            <person name="Deng X."/>
            <person name="Dohmae N."/>
            <person name="Nealson K.H."/>
            <person name="Hashimoto K."/>
            <person name="Okamoto A."/>
        </authorList>
    </citation>
    <scope>NUCLEOTIDE SEQUENCE [LARGE SCALE GENOMIC DNA]</scope>
    <source>
        <strain evidence="2 3">IS5</strain>
    </source>
</reference>
<dbReference type="AlphaFoldDB" id="A0A2Z6AZ71"/>
<dbReference type="KEGG" id="dfl:DFE_1845"/>